<dbReference type="Proteomes" id="UP000191153">
    <property type="component" value="Unassembled WGS sequence"/>
</dbReference>
<accession>A0A1T4Q8X5</accession>
<keyword evidence="1" id="KW-1133">Transmembrane helix</keyword>
<feature type="transmembrane region" description="Helical" evidence="1">
    <location>
        <begin position="13"/>
        <end position="31"/>
    </location>
</feature>
<evidence type="ECO:0000256" key="1">
    <source>
        <dbReference type="SAM" id="Phobius"/>
    </source>
</evidence>
<dbReference type="RefSeq" id="WP_078694670.1">
    <property type="nucleotide sequence ID" value="NZ_FUWX01000019.1"/>
</dbReference>
<evidence type="ECO:0000313" key="3">
    <source>
        <dbReference type="Proteomes" id="UP000191153"/>
    </source>
</evidence>
<keyword evidence="1" id="KW-0472">Membrane</keyword>
<keyword evidence="3" id="KW-1185">Reference proteome</keyword>
<sequence>MDILKFTQEHQEIIITAGGFILGLFFTKIKARVWGQKVALKLPRKAAIELANYLDAFKQGLLDASVNGNKNIASNDQVTEGFKKLEVNLGLDKKLKGKTSL</sequence>
<keyword evidence="1" id="KW-0812">Transmembrane</keyword>
<evidence type="ECO:0000313" key="2">
    <source>
        <dbReference type="EMBL" id="SJZ99971.1"/>
    </source>
</evidence>
<dbReference type="AlphaFoldDB" id="A0A1T4Q8X5"/>
<protein>
    <submittedName>
        <fullName evidence="2">Uncharacterized protein</fullName>
    </submittedName>
</protein>
<reference evidence="2 3" key="1">
    <citation type="submission" date="2017-02" db="EMBL/GenBank/DDBJ databases">
        <authorList>
            <person name="Peterson S.W."/>
        </authorList>
    </citation>
    <scope>NUCLEOTIDE SEQUENCE [LARGE SCALE GENOMIC DNA]</scope>
    <source>
        <strain evidence="2 3">ATCC 700028</strain>
    </source>
</reference>
<organism evidence="2 3">
    <name type="scientific">Cetobacterium ceti</name>
    <dbReference type="NCBI Taxonomy" id="180163"/>
    <lineage>
        <taxon>Bacteria</taxon>
        <taxon>Fusobacteriati</taxon>
        <taxon>Fusobacteriota</taxon>
        <taxon>Fusobacteriia</taxon>
        <taxon>Fusobacteriales</taxon>
        <taxon>Fusobacteriaceae</taxon>
        <taxon>Cetobacterium</taxon>
    </lineage>
</organism>
<dbReference type="EMBL" id="FUWX01000019">
    <property type="protein sequence ID" value="SJZ99971.1"/>
    <property type="molecule type" value="Genomic_DNA"/>
</dbReference>
<proteinExistence type="predicted"/>
<name>A0A1T4Q8X5_9FUSO</name>
<gene>
    <name evidence="2" type="ORF">SAMN02745174_02226</name>
</gene>
<dbReference type="OrthoDB" id="94318at2"/>